<dbReference type="EnsemblBacteria" id="BAA30764">
    <property type="protein sequence ID" value="BAA30764"/>
    <property type="gene ID" value="BAA30764"/>
</dbReference>
<evidence type="ECO:0000313" key="1">
    <source>
        <dbReference type="EMBL" id="BAA30764.1"/>
    </source>
</evidence>
<protein>
    <submittedName>
        <fullName evidence="1">Uncharacterized protein</fullName>
    </submittedName>
</protein>
<dbReference type="KEGG" id="pho:PH1652"/>
<reference evidence="1 2" key="1">
    <citation type="journal article" date="1998" name="DNA Res.">
        <title>Complete sequence and gene organization of the genome of a hyper-thermophilic archaebacterium, Pyrococcus horikoshii OT3.</title>
        <authorList>
            <person name="Kawarabayasi Y."/>
            <person name="Sawada M."/>
            <person name="Horikawa H."/>
            <person name="Haikawa Y."/>
            <person name="Hino Y."/>
            <person name="Yamamoto S."/>
            <person name="Sekine M."/>
            <person name="Baba S."/>
            <person name="Kosugi H."/>
            <person name="Hosoyama A."/>
            <person name="Nagai Y."/>
            <person name="Sakai M."/>
            <person name="Ogura K."/>
            <person name="Otuka R."/>
            <person name="Nakazawa H."/>
            <person name="Takamiya M."/>
            <person name="Ohfuku Y."/>
            <person name="Funahashi T."/>
            <person name="Tanaka T."/>
            <person name="Kudoh Y."/>
            <person name="Yamazaki J."/>
            <person name="Kushida N."/>
            <person name="Oguchi A."/>
            <person name="Aoki K."/>
            <person name="Nakamura Y."/>
            <person name="Robb T.F."/>
            <person name="Horikoshi K."/>
            <person name="Masuchi Y."/>
            <person name="Shizuya H."/>
            <person name="Kikuchi H."/>
        </authorList>
    </citation>
    <scope>NUCLEOTIDE SEQUENCE [LARGE SCALE GENOMIC DNA]</scope>
    <source>
        <strain evidence="2">ATCC 700860 / DSM 12428 / JCM 9974 / NBRC 100139 / OT-3</strain>
    </source>
</reference>
<dbReference type="AlphaFoldDB" id="O59349"/>
<organism evidence="1 2">
    <name type="scientific">Pyrococcus horikoshii (strain ATCC 700860 / DSM 12428 / JCM 9974 / NBRC 100139 / OT-3)</name>
    <dbReference type="NCBI Taxonomy" id="70601"/>
    <lineage>
        <taxon>Archaea</taxon>
        <taxon>Methanobacteriati</taxon>
        <taxon>Methanobacteriota</taxon>
        <taxon>Thermococci</taxon>
        <taxon>Thermococcales</taxon>
        <taxon>Thermococcaceae</taxon>
        <taxon>Pyrococcus</taxon>
    </lineage>
</organism>
<name>O59349_PYRHO</name>
<gene>
    <name evidence="1" type="ordered locus">PH1652</name>
</gene>
<dbReference type="PIR" id="D71045">
    <property type="entry name" value="D71045"/>
</dbReference>
<evidence type="ECO:0000313" key="2">
    <source>
        <dbReference type="Proteomes" id="UP000000752"/>
    </source>
</evidence>
<keyword evidence="2" id="KW-1185">Reference proteome</keyword>
<dbReference type="Proteomes" id="UP000000752">
    <property type="component" value="Chromosome"/>
</dbReference>
<accession>O59349</accession>
<sequence>MTTIMAIKRDIQNIKERSPMINPRIIPKTAPNNKAWNVAWVRKATPLTLIRGLSNPNSVLTIKLANRALRRYSSIIYLTIKCTSPIIQYSFFPTLTVFEAGP</sequence>
<proteinExistence type="predicted"/>
<dbReference type="EMBL" id="BA000001">
    <property type="protein sequence ID" value="BAA30764.1"/>
    <property type="molecule type" value="Genomic_DNA"/>
</dbReference>